<dbReference type="OrthoDB" id="5420159at2"/>
<evidence type="ECO:0000259" key="3">
    <source>
        <dbReference type="Pfam" id="PF07885"/>
    </source>
</evidence>
<accession>A0A0D2GKG0</accession>
<evidence type="ECO:0000313" key="4">
    <source>
        <dbReference type="EMBL" id="KIX15252.1"/>
    </source>
</evidence>
<feature type="transmembrane region" description="Helical" evidence="2">
    <location>
        <begin position="197"/>
        <end position="217"/>
    </location>
</feature>
<dbReference type="InterPro" id="IPR013099">
    <property type="entry name" value="K_chnl_dom"/>
</dbReference>
<feature type="domain" description="Potassium channel" evidence="3">
    <location>
        <begin position="142"/>
        <end position="216"/>
    </location>
</feature>
<keyword evidence="2" id="KW-1133">Transmembrane helix</keyword>
<name>A0A0D2GKG0_9BACT</name>
<feature type="transmembrane region" description="Helical" evidence="2">
    <location>
        <begin position="120"/>
        <end position="143"/>
    </location>
</feature>
<dbReference type="Pfam" id="PF07885">
    <property type="entry name" value="Ion_trans_2"/>
    <property type="match status" value="1"/>
</dbReference>
<comment type="caution">
    <text evidence="4">The sequence shown here is derived from an EMBL/GenBank/DDBJ whole genome shotgun (WGS) entry which is preliminary data.</text>
</comment>
<evidence type="ECO:0000256" key="2">
    <source>
        <dbReference type="SAM" id="Phobius"/>
    </source>
</evidence>
<dbReference type="STRING" id="1429043.X474_03325"/>
<dbReference type="InParanoid" id="A0A0D2GKG0"/>
<gene>
    <name evidence="4" type="ORF">X474_03325</name>
</gene>
<dbReference type="EMBL" id="AZAC01000003">
    <property type="protein sequence ID" value="KIX15252.1"/>
    <property type="molecule type" value="Genomic_DNA"/>
</dbReference>
<evidence type="ECO:0000313" key="5">
    <source>
        <dbReference type="Proteomes" id="UP000032233"/>
    </source>
</evidence>
<reference evidence="4 5" key="1">
    <citation type="submission" date="2013-11" db="EMBL/GenBank/DDBJ databases">
        <title>Metagenomic analysis of a methanogenic consortium involved in long chain n-alkane degradation.</title>
        <authorList>
            <person name="Davidova I.A."/>
            <person name="Callaghan A.V."/>
            <person name="Wawrik B."/>
            <person name="Pruitt S."/>
            <person name="Marks C."/>
            <person name="Duncan K.E."/>
            <person name="Suflita J.M."/>
        </authorList>
    </citation>
    <scope>NUCLEOTIDE SEQUENCE [LARGE SCALE GENOMIC DNA]</scope>
    <source>
        <strain evidence="4 5">SPR</strain>
    </source>
</reference>
<keyword evidence="2" id="KW-0472">Membrane</keyword>
<dbReference type="SUPFAM" id="SSF81324">
    <property type="entry name" value="Voltage-gated potassium channels"/>
    <property type="match status" value="1"/>
</dbReference>
<feature type="transmembrane region" description="Helical" evidence="2">
    <location>
        <begin position="90"/>
        <end position="108"/>
    </location>
</feature>
<organism evidence="4 5">
    <name type="scientific">Dethiosulfatarculus sandiegensis</name>
    <dbReference type="NCBI Taxonomy" id="1429043"/>
    <lineage>
        <taxon>Bacteria</taxon>
        <taxon>Pseudomonadati</taxon>
        <taxon>Thermodesulfobacteriota</taxon>
        <taxon>Desulfarculia</taxon>
        <taxon>Desulfarculales</taxon>
        <taxon>Desulfarculaceae</taxon>
        <taxon>Dethiosulfatarculus</taxon>
    </lineage>
</organism>
<dbReference type="Gene3D" id="1.10.287.70">
    <property type="match status" value="1"/>
</dbReference>
<feature type="transmembrane region" description="Helical" evidence="2">
    <location>
        <begin position="64"/>
        <end position="84"/>
    </location>
</feature>
<feature type="transmembrane region" description="Helical" evidence="2">
    <location>
        <begin position="36"/>
        <end position="57"/>
    </location>
</feature>
<dbReference type="PATRIC" id="fig|1429043.3.peg.701"/>
<feature type="region of interest" description="Disordered" evidence="1">
    <location>
        <begin position="222"/>
        <end position="248"/>
    </location>
</feature>
<keyword evidence="2" id="KW-0812">Transmembrane</keyword>
<dbReference type="Proteomes" id="UP000032233">
    <property type="component" value="Unassembled WGS sequence"/>
</dbReference>
<feature type="transmembrane region" description="Helical" evidence="2">
    <location>
        <begin position="12"/>
        <end position="30"/>
    </location>
</feature>
<evidence type="ECO:0000256" key="1">
    <source>
        <dbReference type="SAM" id="MobiDB-lite"/>
    </source>
</evidence>
<keyword evidence="5" id="KW-1185">Reference proteome</keyword>
<dbReference type="RefSeq" id="WP_052514791.1">
    <property type="nucleotide sequence ID" value="NZ_AZAC01000003.1"/>
</dbReference>
<sequence length="248" mass="27894">MILFNLYRAKARQQSLLFSLLFYFFCYPLVNQVFPGITYIFDFFFLVIFVTAAYSIINTKSRFWLALALLVMGIISHTYAIHLGRFDAETIAASMFLGFLLLIAGSLLKEVISRNRVTFNVICGALNVFLLMGIIWGLIYLLIEFTWPGSFKLPERASAHIIDSSRYSELFYFSYVTITTLGYGDITPLSNPARSMALLEAVLGQFYMVVLVARLVGLHAKSSDSDKTAPEKPNNPAAEDSPAIDMKK</sequence>
<protein>
    <recommendedName>
        <fullName evidence="3">Potassium channel domain-containing protein</fullName>
    </recommendedName>
</protein>
<proteinExistence type="predicted"/>
<dbReference type="AlphaFoldDB" id="A0A0D2GKG0"/>